<feature type="domain" description="FP protein C-terminal" evidence="1">
    <location>
        <begin position="267"/>
        <end position="307"/>
    </location>
</feature>
<proteinExistence type="predicted"/>
<dbReference type="Pfam" id="PF25298">
    <property type="entry name" value="Baculo_FP_2nd"/>
    <property type="match status" value="1"/>
</dbReference>
<dbReference type="Proteomes" id="UP000691718">
    <property type="component" value="Unassembled WGS sequence"/>
</dbReference>
<evidence type="ECO:0000259" key="1">
    <source>
        <dbReference type="Pfam" id="PF25298"/>
    </source>
</evidence>
<name>A0A8S3W1M7_PARAO</name>
<sequence length="319" mass="37357">MISRVYFLYFKRKSNWKCPDCSIEMLSAQRQTKNDDTPFKSSTTTAASPTDEICNVNTNARESGNTYNDSENLRLTMRTIMQEELHVIVREAIREEFSSLRKEMRSFEDSISYMNAKFEDMKTKVEAYMQDTKQLCTESELLQRKFKDLESRLLVMEQDSRQKNIEIHCLPEHKQENLINAMMQIGKVIGFTLSETDVLSCNRVQKQNKTSNLPKTVVCKLVNKLKRDNLLAALYKYNRSHPNEKLNTKLLGYGDKESPVYISEHLTQANKSLHAITRIWAKEHKFKYVWVRNGKIFLRKDDEHPAKLVLHQDFLKSLV</sequence>
<dbReference type="EMBL" id="CAJQZP010000058">
    <property type="protein sequence ID" value="CAG4935365.1"/>
    <property type="molecule type" value="Genomic_DNA"/>
</dbReference>
<dbReference type="OrthoDB" id="7479742at2759"/>
<comment type="caution">
    <text evidence="2">The sequence shown here is derived from an EMBL/GenBank/DDBJ whole genome shotgun (WGS) entry which is preliminary data.</text>
</comment>
<accession>A0A8S3W1M7</accession>
<dbReference type="InterPro" id="IPR057251">
    <property type="entry name" value="FP_C"/>
</dbReference>
<organism evidence="2 3">
    <name type="scientific">Parnassius apollo</name>
    <name type="common">Apollo butterfly</name>
    <name type="synonym">Papilio apollo</name>
    <dbReference type="NCBI Taxonomy" id="110799"/>
    <lineage>
        <taxon>Eukaryota</taxon>
        <taxon>Metazoa</taxon>
        <taxon>Ecdysozoa</taxon>
        <taxon>Arthropoda</taxon>
        <taxon>Hexapoda</taxon>
        <taxon>Insecta</taxon>
        <taxon>Pterygota</taxon>
        <taxon>Neoptera</taxon>
        <taxon>Endopterygota</taxon>
        <taxon>Lepidoptera</taxon>
        <taxon>Glossata</taxon>
        <taxon>Ditrysia</taxon>
        <taxon>Papilionoidea</taxon>
        <taxon>Papilionidae</taxon>
        <taxon>Parnassiinae</taxon>
        <taxon>Parnassini</taxon>
        <taxon>Parnassius</taxon>
        <taxon>Parnassius</taxon>
    </lineage>
</organism>
<reference evidence="2" key="1">
    <citation type="submission" date="2021-04" db="EMBL/GenBank/DDBJ databases">
        <authorList>
            <person name="Tunstrom K."/>
        </authorList>
    </citation>
    <scope>NUCLEOTIDE SEQUENCE</scope>
</reference>
<dbReference type="AlphaFoldDB" id="A0A8S3W1M7"/>
<evidence type="ECO:0000313" key="2">
    <source>
        <dbReference type="EMBL" id="CAG4935365.1"/>
    </source>
</evidence>
<keyword evidence="3" id="KW-1185">Reference proteome</keyword>
<protein>
    <submittedName>
        <fullName evidence="2">(apollo) hypothetical protein</fullName>
    </submittedName>
</protein>
<evidence type="ECO:0000313" key="3">
    <source>
        <dbReference type="Proteomes" id="UP000691718"/>
    </source>
</evidence>
<gene>
    <name evidence="2" type="ORF">PAPOLLO_LOCUS970</name>
</gene>